<dbReference type="AlphaFoldDB" id="F9WYR3"/>
<evidence type="ECO:0000256" key="1">
    <source>
        <dbReference type="SAM" id="MobiDB-lite"/>
    </source>
</evidence>
<dbReference type="STRING" id="336722.F9WYR3"/>
<proteinExistence type="predicted"/>
<dbReference type="OMA" id="NIDIRSM"/>
<feature type="region of interest" description="Disordered" evidence="1">
    <location>
        <begin position="725"/>
        <end position="746"/>
    </location>
</feature>
<feature type="region of interest" description="Disordered" evidence="1">
    <location>
        <begin position="554"/>
        <end position="578"/>
    </location>
</feature>
<gene>
    <name evidence="3" type="ORF">MYCGRDRAFT_106807</name>
</gene>
<dbReference type="Pfam" id="PF04457">
    <property type="entry name" value="MJ1316"/>
    <property type="match status" value="1"/>
</dbReference>
<accession>F9WYR3</accession>
<evidence type="ECO:0000313" key="4">
    <source>
        <dbReference type="Proteomes" id="UP000008062"/>
    </source>
</evidence>
<feature type="region of interest" description="Disordered" evidence="1">
    <location>
        <begin position="671"/>
        <end position="706"/>
    </location>
</feature>
<feature type="compositionally biased region" description="Polar residues" evidence="1">
    <location>
        <begin position="558"/>
        <end position="574"/>
    </location>
</feature>
<dbReference type="eggNOG" id="KOG2245">
    <property type="taxonomic scope" value="Eukaryota"/>
</dbReference>
<sequence>MSERPELFIERAYNDAEAMAWSDKDMCFTSENYYRYFALLATIRKISAVLDFQYVTPKNVFHVKDPRDQDLRDDLQRPRGQFPRYLFPTAPFAIGICPADEVVELICVADMSARTFSERVTERLLAEGLVPLMRDYNDHLGRIALIGPQELAIRFEICSPGPRGNVPRCVLVLRYQRKPAEFDNQITRERRITEAMAKESPSLARVYTQQIWNQRILDLWDALYHPKPPAGILPTPDDAGPSENEAPPPTVLLHHKFLRLHRLTRNLGLMSPRLGLLSTEILLQAWTVAMCIDVQESLNGGPSRSFQNCLWHLDRILKRSRYTPSGNWLCPSAGHEVFLLNTEGIDAASICLTDLMDQTNLANLNANGSSPASGLRYFASTYPLYIKIDANCWAARQRLRFADTFFDVLAALQQSVRTDTRGQTRARPWPFRLTRREEYGEGSSIYLLGLYTRPSGDILVLPSHLQDGSLNAHVNTLFDIAFQDSDFDQTKCFIESELLTPETLISFLESIDVVQSHIAECRGLSDPLLPESDFSPTTTAPMTDTPMDAPLAIGDSDPGNTNAVPDRPSNTSVDSSRRFRPDTSVISRLRYDPAHQDIEYEVGYKDRFLDDLVWKPLNDWQRATEEEDFVPSHRIRQIRRLWDGVVVWDREASTCQKPCLKAFGEPATAGDFSKAHARRQLGDVRSNRRRRERSVESKRSETGTVVYSRQKVPRNCPEELVRIDVANHNSSRDSIRAGPHAPKVRN</sequence>
<dbReference type="InParanoid" id="F9WYR3"/>
<dbReference type="HOGENOM" id="CLU_372640_0_0_1"/>
<organism evidence="3 4">
    <name type="scientific">Zymoseptoria tritici (strain CBS 115943 / IPO323)</name>
    <name type="common">Speckled leaf blotch fungus</name>
    <name type="synonym">Septoria tritici</name>
    <dbReference type="NCBI Taxonomy" id="336722"/>
    <lineage>
        <taxon>Eukaryota</taxon>
        <taxon>Fungi</taxon>
        <taxon>Dikarya</taxon>
        <taxon>Ascomycota</taxon>
        <taxon>Pezizomycotina</taxon>
        <taxon>Dothideomycetes</taxon>
        <taxon>Dothideomycetidae</taxon>
        <taxon>Mycosphaerellales</taxon>
        <taxon>Mycosphaerellaceae</taxon>
        <taxon>Zymoseptoria</taxon>
    </lineage>
</organism>
<evidence type="ECO:0000259" key="2">
    <source>
        <dbReference type="Pfam" id="PF04457"/>
    </source>
</evidence>
<name>F9WYR3_ZYMTI</name>
<dbReference type="GeneID" id="13403296"/>
<dbReference type="KEGG" id="ztr:MYCGRDRAFT_106807"/>
<dbReference type="InterPro" id="IPR040459">
    <property type="entry name" value="MJ1316"/>
</dbReference>
<dbReference type="Proteomes" id="UP000008062">
    <property type="component" value="Chromosome 1"/>
</dbReference>
<dbReference type="EMBL" id="CM001196">
    <property type="protein sequence ID" value="EGP92701.1"/>
    <property type="molecule type" value="Genomic_DNA"/>
</dbReference>
<keyword evidence="4" id="KW-1185">Reference proteome</keyword>
<evidence type="ECO:0000313" key="3">
    <source>
        <dbReference type="EMBL" id="EGP92701.1"/>
    </source>
</evidence>
<reference evidence="3 4" key="1">
    <citation type="journal article" date="2011" name="PLoS Genet.">
        <title>Finished genome of the fungal wheat pathogen Mycosphaerella graminicola reveals dispensome structure, chromosome plasticity, and stealth pathogenesis.</title>
        <authorList>
            <person name="Goodwin S.B."/>
            <person name="Ben M'barek S."/>
            <person name="Dhillon B."/>
            <person name="Wittenberg A.H.J."/>
            <person name="Crane C.F."/>
            <person name="Hane J.K."/>
            <person name="Foster A.J."/>
            <person name="Van der Lee T.A.J."/>
            <person name="Grimwood J."/>
            <person name="Aerts A."/>
            <person name="Antoniw J."/>
            <person name="Bailey A."/>
            <person name="Bluhm B."/>
            <person name="Bowler J."/>
            <person name="Bristow J."/>
            <person name="van der Burgt A."/>
            <person name="Canto-Canche B."/>
            <person name="Churchill A.C.L."/>
            <person name="Conde-Ferraez L."/>
            <person name="Cools H.J."/>
            <person name="Coutinho P.M."/>
            <person name="Csukai M."/>
            <person name="Dehal P."/>
            <person name="De Wit P."/>
            <person name="Donzelli B."/>
            <person name="van de Geest H.C."/>
            <person name="van Ham R.C.H.J."/>
            <person name="Hammond-Kosack K.E."/>
            <person name="Henrissat B."/>
            <person name="Kilian A."/>
            <person name="Kobayashi A.K."/>
            <person name="Koopmann E."/>
            <person name="Kourmpetis Y."/>
            <person name="Kuzniar A."/>
            <person name="Lindquist E."/>
            <person name="Lombard V."/>
            <person name="Maliepaard C."/>
            <person name="Martins N."/>
            <person name="Mehrabi R."/>
            <person name="Nap J.P.H."/>
            <person name="Ponomarenko A."/>
            <person name="Rudd J.J."/>
            <person name="Salamov A."/>
            <person name="Schmutz J."/>
            <person name="Schouten H.J."/>
            <person name="Shapiro H."/>
            <person name="Stergiopoulos I."/>
            <person name="Torriani S.F.F."/>
            <person name="Tu H."/>
            <person name="de Vries R.P."/>
            <person name="Waalwijk C."/>
            <person name="Ware S.B."/>
            <person name="Wiebenga A."/>
            <person name="Zwiers L.-H."/>
            <person name="Oliver R.P."/>
            <person name="Grigoriev I.V."/>
            <person name="Kema G.H.J."/>
        </authorList>
    </citation>
    <scope>NUCLEOTIDE SEQUENCE [LARGE SCALE GENOMIC DNA]</scope>
    <source>
        <strain evidence="4">CBS 115943 / IPO323</strain>
    </source>
</reference>
<protein>
    <recommendedName>
        <fullName evidence="2">MJ1316 RNA cyclic group end recognition domain-containing protein</fullName>
    </recommendedName>
</protein>
<dbReference type="OrthoDB" id="10263155at2759"/>
<dbReference type="RefSeq" id="XP_003857725.1">
    <property type="nucleotide sequence ID" value="XM_003857677.1"/>
</dbReference>
<feature type="domain" description="MJ1316 RNA cyclic group end recognition" evidence="2">
    <location>
        <begin position="580"/>
        <end position="650"/>
    </location>
</feature>